<sequence>MNQQTIHIVFSQAAQGSLRMALSNLNLQEDLISLPDTFSIGPVWKLDEESGLKNRYQWMKDHLWFLFPEDLPEMENQVRQAVLDIRAIPDDRTVVIWTGDNAHEQTGLRFALQLLKDKGNEIKVINTTAGYHEIFVHDDLERFPRKMGELDPEQLARIYTEHTGSEVLHSKEKERLENEWGKISATQKVLRIWENDSVRSVDAYYFDDFILECIQQSQREQKSDFIILMRAIGEVVGHLKEYIGDEYPEYRIRQLIKVGQLEMRKSGMFYDVKMNTGNSK</sequence>
<name>A0ABZ2NIG0_9BACI</name>
<dbReference type="Proteomes" id="UP001377337">
    <property type="component" value="Chromosome"/>
</dbReference>
<accession>A0ABZ2NIG0</accession>
<feature type="domain" description="DUF1835" evidence="1">
    <location>
        <begin position="6"/>
        <end position="127"/>
    </location>
</feature>
<organism evidence="3 4">
    <name type="scientific">Metabacillus sediminis</name>
    <dbReference type="NCBI Taxonomy" id="3117746"/>
    <lineage>
        <taxon>Bacteria</taxon>
        <taxon>Bacillati</taxon>
        <taxon>Bacillota</taxon>
        <taxon>Bacilli</taxon>
        <taxon>Bacillales</taxon>
        <taxon>Bacillaceae</taxon>
        <taxon>Metabacillus</taxon>
    </lineage>
</organism>
<evidence type="ECO:0000259" key="1">
    <source>
        <dbReference type="Pfam" id="PF08874"/>
    </source>
</evidence>
<keyword evidence="4" id="KW-1185">Reference proteome</keyword>
<protein>
    <submittedName>
        <fullName evidence="3">DUF1835 domain-containing protein</fullName>
    </submittedName>
</protein>
<feature type="domain" description="DUF3658" evidence="2">
    <location>
        <begin position="167"/>
        <end position="266"/>
    </location>
</feature>
<reference evidence="3 4" key="1">
    <citation type="submission" date="2024-02" db="EMBL/GenBank/DDBJ databases">
        <title>Seven novel Bacillus-like species.</title>
        <authorList>
            <person name="Liu G."/>
        </authorList>
    </citation>
    <scope>NUCLEOTIDE SEQUENCE [LARGE SCALE GENOMIC DNA]</scope>
    <source>
        <strain evidence="3 4">FJAT-52054</strain>
    </source>
</reference>
<dbReference type="Pfam" id="PF08874">
    <property type="entry name" value="DUF1835"/>
    <property type="match status" value="1"/>
</dbReference>
<evidence type="ECO:0000313" key="3">
    <source>
        <dbReference type="EMBL" id="WXB97569.1"/>
    </source>
</evidence>
<dbReference type="InterPro" id="IPR014973">
    <property type="entry name" value="DUF1835"/>
</dbReference>
<gene>
    <name evidence="3" type="ORF">WCV65_03435</name>
</gene>
<proteinExistence type="predicted"/>
<dbReference type="Pfam" id="PF12395">
    <property type="entry name" value="DUF3658"/>
    <property type="match status" value="1"/>
</dbReference>
<evidence type="ECO:0000313" key="4">
    <source>
        <dbReference type="Proteomes" id="UP001377337"/>
    </source>
</evidence>
<evidence type="ECO:0000259" key="2">
    <source>
        <dbReference type="Pfam" id="PF12395"/>
    </source>
</evidence>
<dbReference type="RefSeq" id="WP_338780081.1">
    <property type="nucleotide sequence ID" value="NZ_CP147407.1"/>
</dbReference>
<dbReference type="EMBL" id="CP147407">
    <property type="protein sequence ID" value="WXB97569.1"/>
    <property type="molecule type" value="Genomic_DNA"/>
</dbReference>
<dbReference type="InterPro" id="IPR022123">
    <property type="entry name" value="DUF3658"/>
</dbReference>